<proteinExistence type="predicted"/>
<evidence type="ECO:0000313" key="1">
    <source>
        <dbReference type="EMBL" id="MCY1004817.1"/>
    </source>
</evidence>
<keyword evidence="2" id="KW-1185">Reference proteome</keyword>
<gene>
    <name evidence="1" type="ORF">OV079_04360</name>
</gene>
<evidence type="ECO:0000313" key="2">
    <source>
        <dbReference type="Proteomes" id="UP001150924"/>
    </source>
</evidence>
<reference evidence="1" key="1">
    <citation type="submission" date="2022-11" db="EMBL/GenBank/DDBJ databases">
        <title>Minimal conservation of predation-associated metabolite biosynthetic gene clusters underscores biosynthetic potential of Myxococcota including descriptions for ten novel species: Archangium lansinium sp. nov., Myxococcus landrumus sp. nov., Nannocystis bai.</title>
        <authorList>
            <person name="Ahearne A."/>
            <person name="Stevens C."/>
            <person name="Phillips K."/>
        </authorList>
    </citation>
    <scope>NUCLEOTIDE SEQUENCE</scope>
    <source>
        <strain evidence="1">Na p29</strain>
    </source>
</reference>
<comment type="caution">
    <text evidence="1">The sequence shown here is derived from an EMBL/GenBank/DDBJ whole genome shotgun (WGS) entry which is preliminary data.</text>
</comment>
<dbReference type="PANTHER" id="PTHR43224">
    <property type="entry name" value="AMIDINOTRANSFERASE"/>
    <property type="match status" value="1"/>
</dbReference>
<dbReference type="SUPFAM" id="SSF55909">
    <property type="entry name" value="Pentein"/>
    <property type="match status" value="1"/>
</dbReference>
<name>A0A9X3EIR9_9BACT</name>
<accession>A0A9X3EIR9</accession>
<sequence>MIVTSPADFLAALPEQIEARGAWGKPTMSAAMVVSPIGFRLSPEATDNAYMQAGEIDVERAFAQHHGLVRALGACGLPVLVFPGRAGLDDAVFTNNAFATIPDRLIVGSMRHPVRRAEAARDDVRDLFTWTFGHALTDMTQKPGVSELTGPLVIDRRRGLGLCGLSQRADELGCAAMHTAFGLRLTFRFALQPSEYHTNVVLAVLAGRACVLHPGSFADPEVPAAIARAYEGRTLELDDAEKQAFAANCIAVSERDLMLSATAFRALRPASREALERWEFRLLPVEVDEFEKAGGSLRCLIAEIF</sequence>
<dbReference type="Pfam" id="PF19420">
    <property type="entry name" value="DDAH_eukar"/>
    <property type="match status" value="1"/>
</dbReference>
<protein>
    <submittedName>
        <fullName evidence="1">Arginine deiminase-related protein</fullName>
    </submittedName>
</protein>
<dbReference type="RefSeq" id="WP_267766416.1">
    <property type="nucleotide sequence ID" value="NZ_JAPNKE010000002.1"/>
</dbReference>
<dbReference type="EMBL" id="JAPNKE010000002">
    <property type="protein sequence ID" value="MCY1004817.1"/>
    <property type="molecule type" value="Genomic_DNA"/>
</dbReference>
<dbReference type="InterPro" id="IPR014541">
    <property type="entry name" value="Amdntrnsf_FN0238"/>
</dbReference>
<dbReference type="Gene3D" id="3.75.10.10">
    <property type="entry name" value="L-arginine/glycine Amidinotransferase, Chain A"/>
    <property type="match status" value="1"/>
</dbReference>
<organism evidence="1 2">
    <name type="scientific">Nannocystis pusilla</name>
    <dbReference type="NCBI Taxonomy" id="889268"/>
    <lineage>
        <taxon>Bacteria</taxon>
        <taxon>Pseudomonadati</taxon>
        <taxon>Myxococcota</taxon>
        <taxon>Polyangia</taxon>
        <taxon>Nannocystales</taxon>
        <taxon>Nannocystaceae</taxon>
        <taxon>Nannocystis</taxon>
    </lineage>
</organism>
<dbReference type="AlphaFoldDB" id="A0A9X3EIR9"/>
<dbReference type="Proteomes" id="UP001150924">
    <property type="component" value="Unassembled WGS sequence"/>
</dbReference>
<dbReference type="PANTHER" id="PTHR43224:SF1">
    <property type="entry name" value="AMIDINOTRANSFERASE"/>
    <property type="match status" value="1"/>
</dbReference>